<dbReference type="Proteomes" id="UP000480178">
    <property type="component" value="Chromosome"/>
</dbReference>
<dbReference type="EMBL" id="CP048222">
    <property type="protein sequence ID" value="QHT70068.1"/>
    <property type="molecule type" value="Genomic_DNA"/>
</dbReference>
<evidence type="ECO:0000259" key="1">
    <source>
        <dbReference type="Pfam" id="PF20033"/>
    </source>
</evidence>
<keyword evidence="3" id="KW-1185">Reference proteome</keyword>
<name>A0A6C0GPS6_9BACT</name>
<protein>
    <recommendedName>
        <fullName evidence="1">DUF6438 domain-containing protein</fullName>
    </recommendedName>
</protein>
<gene>
    <name evidence="2" type="ORF">GXP67_27190</name>
</gene>
<dbReference type="InterPro" id="IPR045497">
    <property type="entry name" value="DUF6438"/>
</dbReference>
<evidence type="ECO:0000313" key="2">
    <source>
        <dbReference type="EMBL" id="QHT70068.1"/>
    </source>
</evidence>
<dbReference type="RefSeq" id="WP_162446051.1">
    <property type="nucleotide sequence ID" value="NZ_CP048222.1"/>
</dbReference>
<accession>A0A6C0GPS6</accession>
<evidence type="ECO:0000313" key="3">
    <source>
        <dbReference type="Proteomes" id="UP000480178"/>
    </source>
</evidence>
<feature type="domain" description="DUF6438" evidence="1">
    <location>
        <begin position="173"/>
        <end position="274"/>
    </location>
</feature>
<dbReference type="KEGG" id="rhoz:GXP67_27190"/>
<organism evidence="2 3">
    <name type="scientific">Rhodocytophaga rosea</name>
    <dbReference type="NCBI Taxonomy" id="2704465"/>
    <lineage>
        <taxon>Bacteria</taxon>
        <taxon>Pseudomonadati</taxon>
        <taxon>Bacteroidota</taxon>
        <taxon>Cytophagia</taxon>
        <taxon>Cytophagales</taxon>
        <taxon>Rhodocytophagaceae</taxon>
        <taxon>Rhodocytophaga</taxon>
    </lineage>
</organism>
<proteinExistence type="predicted"/>
<dbReference type="AlphaFoldDB" id="A0A6C0GPS6"/>
<sequence>MKYSILFLVFILFSCQEPEPSTNNLLLGDWIRLTEEQLTNKYDTIWLSEDSFEIPIPPSLPPPPQSLASLQQPFGFGIYPDSLDYFKGFVEITPNRSEERYTAKYLGNFTQYTLNYDTLRLFHKVNDTFQTFLIKKLVPDTLVLLYNDSIPLTFRKLHSQPDSLPNFDRIIFSTSCYMCPIESTSIHSNGEILFYEDRNNGKQGFYRGKLSKEFTAYLFHKYNKADPKNLQTSYYPDYITSHPTINTTSFMKEESIYKTVVDSEMSAPPHLVWAFIPAYFAYQTTNIEKITEESLPFYQHLRFFDFIKTDSILDMKQTEAFLLWQELGTAKPTNVNFSPTYHVSFNDLFDIDESKDREVTIINTDGRFYEFMSNNNTLIKLDLGYNFIDRNIKRKIRALKEWEK</sequence>
<dbReference type="PROSITE" id="PS51257">
    <property type="entry name" value="PROKAR_LIPOPROTEIN"/>
    <property type="match status" value="1"/>
</dbReference>
<reference evidence="2 3" key="1">
    <citation type="submission" date="2020-01" db="EMBL/GenBank/DDBJ databases">
        <authorList>
            <person name="Kim M.K."/>
        </authorList>
    </citation>
    <scope>NUCLEOTIDE SEQUENCE [LARGE SCALE GENOMIC DNA]</scope>
    <source>
        <strain evidence="2 3">172606-1</strain>
    </source>
</reference>
<dbReference type="Pfam" id="PF20033">
    <property type="entry name" value="DUF6438"/>
    <property type="match status" value="1"/>
</dbReference>